<evidence type="ECO:0000259" key="1">
    <source>
        <dbReference type="Pfam" id="PF00149"/>
    </source>
</evidence>
<keyword evidence="3" id="KW-1185">Reference proteome</keyword>
<comment type="caution">
    <text evidence="2">The sequence shown here is derived from an EMBL/GenBank/DDBJ whole genome shotgun (WGS) entry which is preliminary data.</text>
</comment>
<feature type="domain" description="Calcineurin-like phosphoesterase" evidence="1">
    <location>
        <begin position="49"/>
        <end position="226"/>
    </location>
</feature>
<protein>
    <submittedName>
        <fullName evidence="2">Calcineurin-like phosphoesterase family protein</fullName>
    </submittedName>
</protein>
<reference evidence="2 3" key="1">
    <citation type="submission" date="2018-03" db="EMBL/GenBank/DDBJ databases">
        <title>Genomic Encyclopedia of Archaeal and Bacterial Type Strains, Phase II (KMG-II): from individual species to whole genera.</title>
        <authorList>
            <person name="Goeker M."/>
        </authorList>
    </citation>
    <scope>NUCLEOTIDE SEQUENCE [LARGE SCALE GENOMIC DNA]</scope>
    <source>
        <strain evidence="2 3">DSM 28354</strain>
    </source>
</reference>
<dbReference type="InterPro" id="IPR029052">
    <property type="entry name" value="Metallo-depent_PP-like"/>
</dbReference>
<dbReference type="InterPro" id="IPR004843">
    <property type="entry name" value="Calcineurin-like_PHP"/>
</dbReference>
<gene>
    <name evidence="2" type="ORF">CLV58_108209</name>
</gene>
<dbReference type="Pfam" id="PF00149">
    <property type="entry name" value="Metallophos"/>
    <property type="match status" value="1"/>
</dbReference>
<evidence type="ECO:0000313" key="2">
    <source>
        <dbReference type="EMBL" id="PRY39319.1"/>
    </source>
</evidence>
<dbReference type="GO" id="GO:0016787">
    <property type="term" value="F:hydrolase activity"/>
    <property type="evidence" value="ECO:0007669"/>
    <property type="project" value="InterPro"/>
</dbReference>
<dbReference type="Gene3D" id="3.60.21.10">
    <property type="match status" value="1"/>
</dbReference>
<name>A0A2T0T0Z1_9BACT</name>
<evidence type="ECO:0000313" key="3">
    <source>
        <dbReference type="Proteomes" id="UP000238375"/>
    </source>
</evidence>
<sequence length="280" mass="31577">MHLVTKVNVISFGYSLSNQCNHTSQQNQWFRLQSPFRTSTQTSTYRPVNILSISDIHGRYVWRNAPLDDADHVIFLGDYVDSMLYDDDEVISNLEAIIRYKKKNEDRVTLLVGNHDIQYLYYPLYPCSGFNPAVQPTLSKLFRENQALFQIAYQQGTLLYTHAGVSATWLSRLLSHTGQSERVLGPTDDMAGFLNDLYQHAIMREYLFEVGPKRGGSSPVGGPVWADRTETSVDLLAGFHQVVGHTPTPAFQTIGNETASITYTDVLGAKTDFFRLTIPT</sequence>
<organism evidence="2 3">
    <name type="scientific">Spirosoma oryzae</name>
    <dbReference type="NCBI Taxonomy" id="1469603"/>
    <lineage>
        <taxon>Bacteria</taxon>
        <taxon>Pseudomonadati</taxon>
        <taxon>Bacteroidota</taxon>
        <taxon>Cytophagia</taxon>
        <taxon>Cytophagales</taxon>
        <taxon>Cytophagaceae</taxon>
        <taxon>Spirosoma</taxon>
    </lineage>
</organism>
<proteinExistence type="predicted"/>
<dbReference type="AlphaFoldDB" id="A0A2T0T0Z1"/>
<accession>A0A2T0T0Z1</accession>
<dbReference type="SUPFAM" id="SSF56300">
    <property type="entry name" value="Metallo-dependent phosphatases"/>
    <property type="match status" value="1"/>
</dbReference>
<dbReference type="Proteomes" id="UP000238375">
    <property type="component" value="Unassembled WGS sequence"/>
</dbReference>
<dbReference type="EMBL" id="PVTE01000008">
    <property type="protein sequence ID" value="PRY39319.1"/>
    <property type="molecule type" value="Genomic_DNA"/>
</dbReference>